<keyword evidence="2" id="KW-1185">Reference proteome</keyword>
<evidence type="ECO:0000313" key="2">
    <source>
        <dbReference type="Proteomes" id="UP000054928"/>
    </source>
</evidence>
<sequence>MTKLLQGIGMCNCILDSVFKCNIKSAVILAPMNERIICLCGSSMENRALKSTVI</sequence>
<accession>A0A0P1B3H1</accession>
<protein>
    <submittedName>
        <fullName evidence="1">Uncharacterized protein</fullName>
    </submittedName>
</protein>
<dbReference type="Proteomes" id="UP000054928">
    <property type="component" value="Unassembled WGS sequence"/>
</dbReference>
<dbReference type="AlphaFoldDB" id="A0A0P1B3H1"/>
<dbReference type="RefSeq" id="XP_024584789.1">
    <property type="nucleotide sequence ID" value="XM_024719496.1"/>
</dbReference>
<reference evidence="2" key="1">
    <citation type="submission" date="2014-09" db="EMBL/GenBank/DDBJ databases">
        <authorList>
            <person name="Sharma Rahul"/>
            <person name="Thines Marco"/>
        </authorList>
    </citation>
    <scope>NUCLEOTIDE SEQUENCE [LARGE SCALE GENOMIC DNA]</scope>
</reference>
<proteinExistence type="predicted"/>
<name>A0A0P1B3H1_PLAHL</name>
<organism evidence="1 2">
    <name type="scientific">Plasmopara halstedii</name>
    <name type="common">Downy mildew of sunflower</name>
    <dbReference type="NCBI Taxonomy" id="4781"/>
    <lineage>
        <taxon>Eukaryota</taxon>
        <taxon>Sar</taxon>
        <taxon>Stramenopiles</taxon>
        <taxon>Oomycota</taxon>
        <taxon>Peronosporomycetes</taxon>
        <taxon>Peronosporales</taxon>
        <taxon>Peronosporaceae</taxon>
        <taxon>Plasmopara</taxon>
    </lineage>
</organism>
<dbReference type="GeneID" id="36401299"/>
<evidence type="ECO:0000313" key="1">
    <source>
        <dbReference type="EMBL" id="CEG48420.1"/>
    </source>
</evidence>
<dbReference type="EMBL" id="CCYD01002939">
    <property type="protein sequence ID" value="CEG48420.1"/>
    <property type="molecule type" value="Genomic_DNA"/>
</dbReference>
<dbReference type="OrthoDB" id="10559312at2759"/>